<reference evidence="1 2" key="1">
    <citation type="submission" date="2017-11" db="EMBL/GenBank/DDBJ databases">
        <title>Genome-resolved metagenomics identifies genetic mobility, metabolic interactions, and unexpected diversity in perchlorate-reducing communities.</title>
        <authorList>
            <person name="Barnum T.P."/>
            <person name="Figueroa I.A."/>
            <person name="Carlstrom C.I."/>
            <person name="Lucas L.N."/>
            <person name="Engelbrektson A.L."/>
            <person name="Coates J.D."/>
        </authorList>
    </citation>
    <scope>NUCLEOTIDE SEQUENCE [LARGE SCALE GENOMIC DNA]</scope>
    <source>
        <strain evidence="1">BM706</strain>
    </source>
</reference>
<comment type="caution">
    <text evidence="1">The sequence shown here is derived from an EMBL/GenBank/DDBJ whole genome shotgun (WGS) entry which is preliminary data.</text>
</comment>
<organism evidence="1 2">
    <name type="scientific">Muiribacterium halophilum</name>
    <dbReference type="NCBI Taxonomy" id="2053465"/>
    <lineage>
        <taxon>Bacteria</taxon>
        <taxon>Candidatus Muiribacteriota</taxon>
        <taxon>Candidatus Muiribacteriia</taxon>
        <taxon>Candidatus Muiribacteriales</taxon>
        <taxon>Candidatus Muiribacteriaceae</taxon>
        <taxon>Candidatus Muiribacterium</taxon>
    </lineage>
</organism>
<evidence type="ECO:0000313" key="1">
    <source>
        <dbReference type="EMBL" id="PLX17519.1"/>
    </source>
</evidence>
<name>A0A2N5ZFV9_MUIH1</name>
<accession>A0A2N5ZFV9</accession>
<gene>
    <name evidence="1" type="ORF">C0601_07110</name>
</gene>
<dbReference type="Proteomes" id="UP000234857">
    <property type="component" value="Unassembled WGS sequence"/>
</dbReference>
<dbReference type="EMBL" id="PKTG01000085">
    <property type="protein sequence ID" value="PLX17519.1"/>
    <property type="molecule type" value="Genomic_DNA"/>
</dbReference>
<evidence type="ECO:0000313" key="2">
    <source>
        <dbReference type="Proteomes" id="UP000234857"/>
    </source>
</evidence>
<proteinExistence type="predicted"/>
<protein>
    <submittedName>
        <fullName evidence="1">Uncharacterized protein</fullName>
    </submittedName>
</protein>
<sequence length="1291" mass="145687">MTSNIDGDVNVDNLIDLTNKIVKLKQLTLSDAEIKAQLDVLQVEFQKVLDILFGELMYKACAPVYPDNPMTGIQYFFSGFDTEGGSFDGITTTNYDTVKAAYSDNPIWQYVEWDYEWDSNQQMDVKENVITMETAMKYIENSNDTPEQKYEKLFGTDGFINIVSKEFQTGLNAMTSPLETEAGVTTMDKLQWGDATVAGTAANSLSKIFNYVFMFEIEEPMSFIGKDGDFTSRRRIIVKKLKESEFKTLNDDTYKYKMVDSATGTLMGYARLWKEDDSFMFEPDGAGDPYLMTAIYTVGAASQSDTWNAFIAENGTLGSWFDGNLNIDWSSISDGQTAPNIIDLLDAISAKTEFAGKKVMVSKNPWDFESDGDGNLRARFLPTEQLFEQKWLGKIAEAEGWLIPDQTADIATNIEAFNNPFYFVINSLWSDDEATDSQYFSDFWAKIYYDDSDKKYYLTAPDYDPTTNSGKLIGPSSTATETDYWTLDYYDAYIELGPNLFWGPDVVNGKVHQLFGMLIDLGGNTEKGENYLFKANEIYSPDYFQSNSATGSDSFPVVFTGAVIKDTGRSVNGYQYYEIKDPADAFMVFGGVKIPDTDTDTVAWFDAAATNKEMITVGDPGPGFDDDNVIQEAYAVWSEDYFQPVITVDETLTFDTAAGKPAWAKKEQYFGSMMDLEDLVCRKIDFSSGNDLMAQYGMYGDIIASSVMDMNCNTPLLDDQGATREVWLMNWRGDDPRVMDAFNSFYNNPPAGSIMIHMTPVDQNTPGILVQKNIIQEATDTTPAIYSVEVFGAPPEAEFSVDGQTAVYVDWETIAKYGYGLVGWMQPWDENTQQPSNFFADGFKKSPTETDMATNGYQIELNADNRMVVRVEDQGTGDINKMELRFDVWDDMFKLTGFNKEIISASGSQIAMYDSWFDMTIVDPRSFNELPTSEPATSDTPVDGAYGIYANNSMGGDGFMGTFKSFAWKVLNADGTRFDLMVKIDYVPEANTTNTDNQPWTFTFRMTPDVETIIYAKLMVGPVLVFDTTLTGWAFDTSQLAGDVDAAKVIFPELFATAPQSKTWTDYVYTKYDADGVATVDTTVSATSYSNFYGDMPMAEGMFETRYYDTTTTEPVLDYIQWFFAWDDMSQRLNFVKFSDFYDDQCATLISSYTGNECTDEFIPGGLPVFDKWIADNSTMYEEWLGDAWYDNVNYHSVMRKTPDGLHWKTIIYDEEREWNDNGTQNDGSDDYESVEIAELHITWQRDDKGTTDKTDDSFSILSIEERVSEDPNTWDADGWSPKLVNKYLWK</sequence>